<evidence type="ECO:0000313" key="1">
    <source>
        <dbReference type="Proteomes" id="UP000790787"/>
    </source>
</evidence>
<dbReference type="RefSeq" id="XP_075079961.1">
    <property type="nucleotide sequence ID" value="XM_075223860.1"/>
</dbReference>
<evidence type="ECO:0000313" key="2">
    <source>
        <dbReference type="RefSeq" id="XP_075079961.1"/>
    </source>
</evidence>
<protein>
    <submittedName>
        <fullName evidence="2">Uncharacterized protein LOC142165268</fullName>
    </submittedName>
</protein>
<reference evidence="2" key="2">
    <citation type="submission" date="2025-08" db="UniProtKB">
        <authorList>
            <consortium name="RefSeq"/>
        </authorList>
    </citation>
    <scope>IDENTIFICATION</scope>
    <source>
        <tissue evidence="2">Leaf</tissue>
    </source>
</reference>
<dbReference type="Proteomes" id="UP000790787">
    <property type="component" value="Chromosome 10"/>
</dbReference>
<reference evidence="1" key="1">
    <citation type="journal article" date="2014" name="Nat. Commun.">
        <title>The tobacco genome sequence and its comparison with those of tomato and potato.</title>
        <authorList>
            <person name="Sierro N."/>
            <person name="Battey J.N."/>
            <person name="Ouadi S."/>
            <person name="Bakaher N."/>
            <person name="Bovet L."/>
            <person name="Willig A."/>
            <person name="Goepfert S."/>
            <person name="Peitsch M.C."/>
            <person name="Ivanov N.V."/>
        </authorList>
    </citation>
    <scope>NUCLEOTIDE SEQUENCE [LARGE SCALE GENOMIC DNA]</scope>
</reference>
<name>A0AC58S4P3_TOBAC</name>
<proteinExistence type="predicted"/>
<accession>A0AC58S4P3</accession>
<sequence length="389" mass="44203">MANRMKHCLNVIISEAQNAFIPGQLILDNAMISFEINHYLKRKTQGKTGFVALKTDMSKAYDRVEWDYLKNIMLKLCGLCFEGYEDEGLSALLRFYAQSGTLHDVKIAPHAPHVSHLFFVMMHHFSSRQWTMKQNSVASILNVRKVDQPGQYLGLPAIVGRSKKEIFNYIVVEVVRDLEFKGFHGSAFSKQRSEGGMGFQRLQHTNTALLAKTGWTILTRPCALVLESNSCPACLQYAESIMHILVMCNAAKLVWLKSSMGWRPVGTSFMEWFTALVPVTSKKLQEAIVLLWEIWNARNNLAWNGKIIRPKIVILRARRFWKEWISTRSDDNTLKCNIEASYDVNSGRAWAGMLIRDTPGNFVRGFSTPLEALHDAVMAEILTVREALS</sequence>
<keyword evidence="1" id="KW-1185">Reference proteome</keyword>
<organism evidence="1 2">
    <name type="scientific">Nicotiana tabacum</name>
    <name type="common">Common tobacco</name>
    <dbReference type="NCBI Taxonomy" id="4097"/>
    <lineage>
        <taxon>Eukaryota</taxon>
        <taxon>Viridiplantae</taxon>
        <taxon>Streptophyta</taxon>
        <taxon>Embryophyta</taxon>
        <taxon>Tracheophyta</taxon>
        <taxon>Spermatophyta</taxon>
        <taxon>Magnoliopsida</taxon>
        <taxon>eudicotyledons</taxon>
        <taxon>Gunneridae</taxon>
        <taxon>Pentapetalae</taxon>
        <taxon>asterids</taxon>
        <taxon>lamiids</taxon>
        <taxon>Solanales</taxon>
        <taxon>Solanaceae</taxon>
        <taxon>Nicotianoideae</taxon>
        <taxon>Nicotianeae</taxon>
        <taxon>Nicotiana</taxon>
    </lineage>
</organism>
<gene>
    <name evidence="2" type="primary">LOC142165268</name>
</gene>